<sequence>MSHGDAGAPCVIEAEGIRTRLGGVWVHDGIGFKVRRGELVALIGGSGSGKTVLLNELIGLMRPTAGRARLLGVDVGVADHPTLNKLRQRFGVLFQDGALFSSLTVAENVAAPLREHTRLPRHLVQQLVEFRLSLAGLPLAALNKLPAELSGGMRKRAALARALALEPEILFLDEPTSGLDPIAARAFDQTVRTLCDSFGLTVYMNTHDLDTLWGVVDRVIVLSGGKVIADGPVAEVAKVAEPWIQSYFSAHVPHRGG</sequence>
<evidence type="ECO:0000256" key="1">
    <source>
        <dbReference type="ARBA" id="ARBA00022448"/>
    </source>
</evidence>
<dbReference type="EMBL" id="SLZY01000020">
    <property type="protein sequence ID" value="TCS69476.1"/>
    <property type="molecule type" value="Genomic_DNA"/>
</dbReference>
<dbReference type="PANTHER" id="PTHR43023">
    <property type="entry name" value="PROTEIN TRIGALACTOSYLDIACYLGLYCEROL 3, CHLOROPLASTIC"/>
    <property type="match status" value="1"/>
</dbReference>
<dbReference type="AlphaFoldDB" id="A0A4R3JR57"/>
<accession>A0A4R3JR57</accession>
<name>A0A4R3JR57_9PROT</name>
<evidence type="ECO:0000256" key="4">
    <source>
        <dbReference type="ARBA" id="ARBA00022840"/>
    </source>
</evidence>
<dbReference type="Proteomes" id="UP000295135">
    <property type="component" value="Unassembled WGS sequence"/>
</dbReference>
<keyword evidence="7" id="KW-1185">Reference proteome</keyword>
<evidence type="ECO:0000313" key="6">
    <source>
        <dbReference type="EMBL" id="TCS69476.1"/>
    </source>
</evidence>
<keyword evidence="2" id="KW-1003">Cell membrane</keyword>
<dbReference type="PANTHER" id="PTHR43023:SF3">
    <property type="entry name" value="PROTEIN TRIGALACTOSYLDIACYLGLYCEROL 3, CHLOROPLASTIC"/>
    <property type="match status" value="1"/>
</dbReference>
<evidence type="ECO:0000256" key="3">
    <source>
        <dbReference type="ARBA" id="ARBA00022741"/>
    </source>
</evidence>
<dbReference type="SMART" id="SM00382">
    <property type="entry name" value="AAA"/>
    <property type="match status" value="1"/>
</dbReference>
<dbReference type="PROSITE" id="PS50893">
    <property type="entry name" value="ABC_TRANSPORTER_2"/>
    <property type="match status" value="1"/>
</dbReference>
<reference evidence="6 7" key="1">
    <citation type="submission" date="2019-03" db="EMBL/GenBank/DDBJ databases">
        <title>Genomic Encyclopedia of Type Strains, Phase IV (KMG-IV): sequencing the most valuable type-strain genomes for metagenomic binning, comparative biology and taxonomic classification.</title>
        <authorList>
            <person name="Goeker M."/>
        </authorList>
    </citation>
    <scope>NUCLEOTIDE SEQUENCE [LARGE SCALE GENOMIC DNA]</scope>
    <source>
        <strain evidence="6 7">DSM 103923</strain>
    </source>
</reference>
<evidence type="ECO:0000313" key="7">
    <source>
        <dbReference type="Proteomes" id="UP000295135"/>
    </source>
</evidence>
<dbReference type="InterPro" id="IPR003439">
    <property type="entry name" value="ABC_transporter-like_ATP-bd"/>
</dbReference>
<dbReference type="InterPro" id="IPR003593">
    <property type="entry name" value="AAA+_ATPase"/>
</dbReference>
<keyword evidence="2" id="KW-0472">Membrane</keyword>
<protein>
    <submittedName>
        <fullName evidence="6">Phospholipid/cholesterol/gamma-HCH transport system ATP-binding protein</fullName>
    </submittedName>
</protein>
<proteinExistence type="predicted"/>
<organism evidence="6 7">
    <name type="scientific">Sulfuritortus calidifontis</name>
    <dbReference type="NCBI Taxonomy" id="1914471"/>
    <lineage>
        <taxon>Bacteria</taxon>
        <taxon>Pseudomonadati</taxon>
        <taxon>Pseudomonadota</taxon>
        <taxon>Betaproteobacteria</taxon>
        <taxon>Nitrosomonadales</taxon>
        <taxon>Thiobacillaceae</taxon>
        <taxon>Sulfuritortus</taxon>
    </lineage>
</organism>
<evidence type="ECO:0000259" key="5">
    <source>
        <dbReference type="PROSITE" id="PS50893"/>
    </source>
</evidence>
<dbReference type="SUPFAM" id="SSF52540">
    <property type="entry name" value="P-loop containing nucleoside triphosphate hydrolases"/>
    <property type="match status" value="1"/>
</dbReference>
<dbReference type="Gene3D" id="3.40.50.300">
    <property type="entry name" value="P-loop containing nucleotide triphosphate hydrolases"/>
    <property type="match status" value="1"/>
</dbReference>
<feature type="domain" description="ABC transporter" evidence="5">
    <location>
        <begin position="12"/>
        <end position="249"/>
    </location>
</feature>
<dbReference type="GO" id="GO:0005524">
    <property type="term" value="F:ATP binding"/>
    <property type="evidence" value="ECO:0007669"/>
    <property type="project" value="UniProtKB-KW"/>
</dbReference>
<dbReference type="InterPro" id="IPR017871">
    <property type="entry name" value="ABC_transporter-like_CS"/>
</dbReference>
<dbReference type="PROSITE" id="PS00211">
    <property type="entry name" value="ABC_TRANSPORTER_1"/>
    <property type="match status" value="1"/>
</dbReference>
<dbReference type="Pfam" id="PF00005">
    <property type="entry name" value="ABC_tran"/>
    <property type="match status" value="1"/>
</dbReference>
<gene>
    <name evidence="6" type="ORF">EDC61_12037</name>
</gene>
<evidence type="ECO:0000256" key="2">
    <source>
        <dbReference type="ARBA" id="ARBA00022475"/>
    </source>
</evidence>
<keyword evidence="1" id="KW-0813">Transport</keyword>
<dbReference type="OrthoDB" id="9802264at2"/>
<comment type="caution">
    <text evidence="6">The sequence shown here is derived from an EMBL/GenBank/DDBJ whole genome shotgun (WGS) entry which is preliminary data.</text>
</comment>
<dbReference type="InterPro" id="IPR027417">
    <property type="entry name" value="P-loop_NTPase"/>
</dbReference>
<dbReference type="GO" id="GO:0016887">
    <property type="term" value="F:ATP hydrolysis activity"/>
    <property type="evidence" value="ECO:0007669"/>
    <property type="project" value="InterPro"/>
</dbReference>
<keyword evidence="4 6" id="KW-0067">ATP-binding</keyword>
<keyword evidence="3" id="KW-0547">Nucleotide-binding</keyword>
<dbReference type="RefSeq" id="WP_126458215.1">
    <property type="nucleotide sequence ID" value="NZ_AP018721.1"/>
</dbReference>